<keyword evidence="5 6" id="KW-0472">Membrane</keyword>
<dbReference type="eggNOG" id="COG2333">
    <property type="taxonomic scope" value="Bacteria"/>
</dbReference>
<feature type="transmembrane region" description="Helical" evidence="6">
    <location>
        <begin position="305"/>
        <end position="327"/>
    </location>
</feature>
<dbReference type="Proteomes" id="UP000006683">
    <property type="component" value="Chromosome"/>
</dbReference>
<evidence type="ECO:0000256" key="6">
    <source>
        <dbReference type="SAM" id="Phobius"/>
    </source>
</evidence>
<dbReference type="KEGG" id="fbl:Fbal_2503"/>
<feature type="transmembrane region" description="Helical" evidence="6">
    <location>
        <begin position="339"/>
        <end position="363"/>
    </location>
</feature>
<feature type="domain" description="Metallo-beta-lactamase" evidence="7">
    <location>
        <begin position="456"/>
        <end position="542"/>
    </location>
</feature>
<dbReference type="InterPro" id="IPR035681">
    <property type="entry name" value="ComA-like_MBL"/>
</dbReference>
<dbReference type="HOGENOM" id="CLU_010363_3_0_6"/>
<feature type="transmembrane region" description="Helical" evidence="6">
    <location>
        <begin position="169"/>
        <end position="190"/>
    </location>
</feature>
<feature type="transmembrane region" description="Helical" evidence="6">
    <location>
        <begin position="428"/>
        <end position="444"/>
    </location>
</feature>
<dbReference type="NCBIfam" id="TIGR00361">
    <property type="entry name" value="ComEC_Rec2"/>
    <property type="match status" value="1"/>
</dbReference>
<feature type="transmembrane region" description="Helical" evidence="6">
    <location>
        <begin position="402"/>
        <end position="422"/>
    </location>
</feature>
<name>E1SNN2_FERBD</name>
<feature type="transmembrane region" description="Helical" evidence="6">
    <location>
        <begin position="369"/>
        <end position="390"/>
    </location>
</feature>
<evidence type="ECO:0000313" key="11">
    <source>
        <dbReference type="Proteomes" id="UP000006683"/>
    </source>
</evidence>
<comment type="subcellular location">
    <subcellularLocation>
        <location evidence="1">Cell membrane</location>
        <topology evidence="1">Multi-pass membrane protein</topology>
    </subcellularLocation>
</comment>
<dbReference type="InterPro" id="IPR025405">
    <property type="entry name" value="DUF4131"/>
</dbReference>
<keyword evidence="4 6" id="KW-1133">Transmembrane helix</keyword>
<organism evidence="10 11">
    <name type="scientific">Ferrimonas balearica (strain DSM 9799 / CCM 4581 / KCTC 23876 / PAT)</name>
    <dbReference type="NCBI Taxonomy" id="550540"/>
    <lineage>
        <taxon>Bacteria</taxon>
        <taxon>Pseudomonadati</taxon>
        <taxon>Pseudomonadota</taxon>
        <taxon>Gammaproteobacteria</taxon>
        <taxon>Alteromonadales</taxon>
        <taxon>Ferrimonadaceae</taxon>
        <taxon>Ferrimonas</taxon>
    </lineage>
</organism>
<evidence type="ECO:0000256" key="1">
    <source>
        <dbReference type="ARBA" id="ARBA00004651"/>
    </source>
</evidence>
<keyword evidence="11" id="KW-1185">Reference proteome</keyword>
<evidence type="ECO:0000259" key="8">
    <source>
        <dbReference type="Pfam" id="PF03772"/>
    </source>
</evidence>
<dbReference type="InterPro" id="IPR052159">
    <property type="entry name" value="Competence_DNA_uptake"/>
</dbReference>
<evidence type="ECO:0000256" key="3">
    <source>
        <dbReference type="ARBA" id="ARBA00022692"/>
    </source>
</evidence>
<keyword evidence="3 6" id="KW-0812">Transmembrane</keyword>
<evidence type="ECO:0000313" key="10">
    <source>
        <dbReference type="EMBL" id="ADN76705.1"/>
    </source>
</evidence>
<evidence type="ECO:0000259" key="7">
    <source>
        <dbReference type="Pfam" id="PF00753"/>
    </source>
</evidence>
<accession>E1SNN2</accession>
<feature type="domain" description="ComEC/Rec2-related protein" evidence="8">
    <location>
        <begin position="149"/>
        <end position="421"/>
    </location>
</feature>
<dbReference type="NCBIfam" id="TIGR00360">
    <property type="entry name" value="ComEC_N-term"/>
    <property type="match status" value="1"/>
</dbReference>
<dbReference type="InterPro" id="IPR001279">
    <property type="entry name" value="Metallo-B-lactamas"/>
</dbReference>
<feature type="domain" description="DUF4131" evidence="9">
    <location>
        <begin position="11"/>
        <end position="115"/>
    </location>
</feature>
<dbReference type="SUPFAM" id="SSF56281">
    <property type="entry name" value="Metallo-hydrolase/oxidoreductase"/>
    <property type="match status" value="1"/>
</dbReference>
<dbReference type="EMBL" id="CP002209">
    <property type="protein sequence ID" value="ADN76705.1"/>
    <property type="molecule type" value="Genomic_DNA"/>
</dbReference>
<dbReference type="Pfam" id="PF00753">
    <property type="entry name" value="Lactamase_B"/>
    <property type="match status" value="1"/>
</dbReference>
<sequence>MTLFHLQAHRLVHPERPLHSGDVTLVARVASLPVGDEIYQRSQWQVEAINGETFSLWWPDRVTLGWYGAPVLALGQRYQLQVRLKPPSGILNQGGGNARQRALAEGISATGYIRNGLILEDSRHWRGVLATRLANQVSALPRGDLLRALVLGDRRGIGNDRWQALRSSGLVHLVAISGLHLSIVAGWVLWLGRKGLSRFRPSATGQGQGVLWLICGALVLGYAALAGYALPTRRAAVMVLLALALLWRCHEARPWELALRAAALVLLLQPLAALSAGFWLSFGAVVTLLMLNWCRPPPEGRWAKLGYLLYLQLGLALVMTLIQGAWFQTYTLQGIWANALALPLFSLLVLPLCLLAGMMAIVVPEWAATPLWLADQALALVTVLSEWALWAEQRWPLLGGHLNSEAAVSLLVVLLALAMGLLRPWRTWPVYLMVLLLVVGWRLWRPEPPWQLHLIDVGQGLAVVVEQEGHFLLYDTGAAFVSGYRYAERAVLPMLRERGAERLDYLVVSHSDNDHAGGVPAIRDALPVLAYRGLGGACQGEEQWHRLTLRWWRAPAGPAEARAIDNNDSCTVRISDGVHSVLLPGDIEADAEALMVEAGVAGPVSVLVSPHHGSATSSSPGWLAALSPQWVLVPAGYRNRWGFPHPAVLARYRAIDSQVWVVGQEGQITVGFWPGQPARLISQRRHRSPWWYNRQQDAK</sequence>
<dbReference type="InterPro" id="IPR004797">
    <property type="entry name" value="Competence_ComEC/Rec2"/>
</dbReference>
<gene>
    <name evidence="10" type="ordered locus">Fbal_2503</name>
</gene>
<dbReference type="Pfam" id="PF13567">
    <property type="entry name" value="DUF4131"/>
    <property type="match status" value="1"/>
</dbReference>
<feature type="transmembrane region" description="Helical" evidence="6">
    <location>
        <begin position="262"/>
        <end position="293"/>
    </location>
</feature>
<proteinExistence type="predicted"/>
<feature type="transmembrane region" description="Helical" evidence="6">
    <location>
        <begin position="210"/>
        <end position="229"/>
    </location>
</feature>
<dbReference type="Gene3D" id="3.60.15.10">
    <property type="entry name" value="Ribonuclease Z/Hydroxyacylglutathione hydrolase-like"/>
    <property type="match status" value="2"/>
</dbReference>
<dbReference type="GO" id="GO:0005886">
    <property type="term" value="C:plasma membrane"/>
    <property type="evidence" value="ECO:0007669"/>
    <property type="project" value="UniProtKB-SubCell"/>
</dbReference>
<evidence type="ECO:0000256" key="2">
    <source>
        <dbReference type="ARBA" id="ARBA00022475"/>
    </source>
</evidence>
<dbReference type="CDD" id="cd07731">
    <property type="entry name" value="ComA-like_MBL-fold"/>
    <property type="match status" value="1"/>
</dbReference>
<dbReference type="AlphaFoldDB" id="E1SNN2"/>
<dbReference type="PANTHER" id="PTHR30619">
    <property type="entry name" value="DNA INTERNALIZATION/COMPETENCE PROTEIN COMEC/REC2"/>
    <property type="match status" value="1"/>
</dbReference>
<evidence type="ECO:0000259" key="9">
    <source>
        <dbReference type="Pfam" id="PF13567"/>
    </source>
</evidence>
<dbReference type="eggNOG" id="COG0658">
    <property type="taxonomic scope" value="Bacteria"/>
</dbReference>
<keyword evidence="2" id="KW-1003">Cell membrane</keyword>
<dbReference type="GO" id="GO:0030420">
    <property type="term" value="P:establishment of competence for transformation"/>
    <property type="evidence" value="ECO:0007669"/>
    <property type="project" value="InterPro"/>
</dbReference>
<dbReference type="InterPro" id="IPR004477">
    <property type="entry name" value="ComEC_N"/>
</dbReference>
<evidence type="ECO:0000256" key="5">
    <source>
        <dbReference type="ARBA" id="ARBA00023136"/>
    </source>
</evidence>
<dbReference type="InterPro" id="IPR036866">
    <property type="entry name" value="RibonucZ/Hydroxyglut_hydro"/>
</dbReference>
<dbReference type="STRING" id="550540.Fbal_2503"/>
<dbReference type="PANTHER" id="PTHR30619:SF1">
    <property type="entry name" value="RECOMBINATION PROTEIN 2"/>
    <property type="match status" value="1"/>
</dbReference>
<evidence type="ECO:0000256" key="4">
    <source>
        <dbReference type="ARBA" id="ARBA00022989"/>
    </source>
</evidence>
<dbReference type="Pfam" id="PF03772">
    <property type="entry name" value="Competence"/>
    <property type="match status" value="1"/>
</dbReference>
<reference evidence="10 11" key="1">
    <citation type="journal article" date="2010" name="Stand. Genomic Sci.">
        <title>Complete genome sequence of Ferrimonas balearica type strain (PAT).</title>
        <authorList>
            <person name="Nolan M."/>
            <person name="Sikorski J."/>
            <person name="Davenport K."/>
            <person name="Lucas S."/>
            <person name="Glavina Del Rio T."/>
            <person name="Tice H."/>
            <person name="Cheng J."/>
            <person name="Goodwin L."/>
            <person name="Pitluck S."/>
            <person name="Liolios K."/>
            <person name="Ivanova N."/>
            <person name="Mavromatis K."/>
            <person name="Ovchinnikova G."/>
            <person name="Pati A."/>
            <person name="Chen A."/>
            <person name="Palaniappan K."/>
            <person name="Land M."/>
            <person name="Hauser L."/>
            <person name="Chang Y."/>
            <person name="Jeffries C."/>
            <person name="Tapia R."/>
            <person name="Brettin T."/>
            <person name="Detter J."/>
            <person name="Han C."/>
            <person name="Yasawong M."/>
            <person name="Rohde M."/>
            <person name="Tindall B."/>
            <person name="Goker M."/>
            <person name="Woyke T."/>
            <person name="Bristow J."/>
            <person name="Eisen J."/>
            <person name="Markowitz V."/>
            <person name="Hugenholtz P."/>
            <person name="Kyrpides N."/>
            <person name="Klenk H."/>
            <person name="Lapidus A."/>
        </authorList>
    </citation>
    <scope>NUCLEOTIDE SEQUENCE [LARGE SCALE GENOMIC DNA]</scope>
    <source>
        <strain evidence="11">DSM 9799 / CCM 4581 / KCTC 23876 / PAT</strain>
    </source>
</reference>
<protein>
    <submittedName>
        <fullName evidence="10">DNA internalization-related competence protein ComEC/Rec2</fullName>
    </submittedName>
</protein>